<comment type="cofactor">
    <cofactor evidence="12">
        <name>Zn(2+)</name>
        <dbReference type="ChEBI" id="CHEBI:29105"/>
    </cofactor>
    <text evidence="12">Binds 1 zinc ion.</text>
</comment>
<comment type="catalytic activity">
    <reaction evidence="12">
        <text>5-amino-6-(5-phospho-D-ribitylamino)uracil + NADP(+) = 5-amino-6-(5-phospho-D-ribosylamino)uracil + NADPH + H(+)</text>
        <dbReference type="Rhea" id="RHEA:17845"/>
        <dbReference type="ChEBI" id="CHEBI:15378"/>
        <dbReference type="ChEBI" id="CHEBI:57783"/>
        <dbReference type="ChEBI" id="CHEBI:58349"/>
        <dbReference type="ChEBI" id="CHEBI:58421"/>
        <dbReference type="ChEBI" id="CHEBI:58453"/>
        <dbReference type="EC" id="1.1.1.193"/>
    </reaction>
</comment>
<dbReference type="EC" id="1.1.1.193" evidence="12"/>
<evidence type="ECO:0000259" key="13">
    <source>
        <dbReference type="PROSITE" id="PS51747"/>
    </source>
</evidence>
<evidence type="ECO:0000256" key="12">
    <source>
        <dbReference type="PIRNR" id="PIRNR006769"/>
    </source>
</evidence>
<keyword evidence="7 12" id="KW-0479">Metal-binding</keyword>
<dbReference type="GO" id="GO:0008703">
    <property type="term" value="F:5-amino-6-(5-phosphoribosylamino)uracil reductase activity"/>
    <property type="evidence" value="ECO:0007669"/>
    <property type="project" value="UniProtKB-EC"/>
</dbReference>
<comment type="similarity">
    <text evidence="5 12">In the C-terminal section; belongs to the HTP reductase family.</text>
</comment>
<dbReference type="InterPro" id="IPR002125">
    <property type="entry name" value="CMP_dCMP_dom"/>
</dbReference>
<evidence type="ECO:0000256" key="11">
    <source>
        <dbReference type="ARBA" id="ARBA00023268"/>
    </source>
</evidence>
<organism evidence="14 15">
    <name type="scientific">Paradesertivirga mongoliensis</name>
    <dbReference type="NCBI Taxonomy" id="2100740"/>
    <lineage>
        <taxon>Bacteria</taxon>
        <taxon>Pseudomonadati</taxon>
        <taxon>Bacteroidota</taxon>
        <taxon>Sphingobacteriia</taxon>
        <taxon>Sphingobacteriales</taxon>
        <taxon>Sphingobacteriaceae</taxon>
        <taxon>Paradesertivirga</taxon>
    </lineage>
</organism>
<dbReference type="Gene3D" id="3.40.430.10">
    <property type="entry name" value="Dihydrofolate Reductase, subunit A"/>
    <property type="match status" value="1"/>
</dbReference>
<dbReference type="CDD" id="cd01284">
    <property type="entry name" value="Riboflavin_deaminase-reductase"/>
    <property type="match status" value="1"/>
</dbReference>
<evidence type="ECO:0000256" key="1">
    <source>
        <dbReference type="ARBA" id="ARBA00002151"/>
    </source>
</evidence>
<evidence type="ECO:0000256" key="5">
    <source>
        <dbReference type="ARBA" id="ARBA00007417"/>
    </source>
</evidence>
<sequence length="350" mass="39524">MLEHQTYMRRCIELAQLAAGNVSPNPVVGAVIVYQDKIIGEGYHQQFGSHHAEVNAINEVLSRFTDAEKMLSESVMYVSLEPCAHFGKTPPCADLIIKYRIPKVVIGSADPFDQVNGKGFYKLKDVGVEVIQGVLEAECRFLNRRFFTRVQRQRPYIILKWAQTADGFFAPDDGTQKWISSPASKILTHKWRSEEDAVLVGKNTALIDNPRLNVREVKGRNPKRIVVDRHLNLPLNLHLFDQSQETIVFNATKTDLVGNIKYLELEDFDNLLPQLICYQLYLMDVQSIIIEGGAKTLELFITAGLWDEARIFSSAENWGNGIKSPILSGQLISEKKIGTDLLKILLNNKK</sequence>
<evidence type="ECO:0000256" key="10">
    <source>
        <dbReference type="ARBA" id="ARBA00023002"/>
    </source>
</evidence>
<evidence type="ECO:0000256" key="6">
    <source>
        <dbReference type="ARBA" id="ARBA00022619"/>
    </source>
</evidence>
<keyword evidence="11" id="KW-0511">Multifunctional enzyme</keyword>
<dbReference type="EC" id="3.5.4.26" evidence="12"/>
<dbReference type="PROSITE" id="PS51747">
    <property type="entry name" value="CYT_DCMP_DEAMINASES_2"/>
    <property type="match status" value="1"/>
</dbReference>
<comment type="pathway">
    <text evidence="3 12">Cofactor biosynthesis; riboflavin biosynthesis; 5-amino-6-(D-ribitylamino)uracil from GTP: step 3/4.</text>
</comment>
<comment type="pathway">
    <text evidence="2 12">Cofactor biosynthesis; riboflavin biosynthesis; 5-amino-6-(D-ribitylamino)uracil from GTP: step 2/4.</text>
</comment>
<comment type="caution">
    <text evidence="14">The sequence shown here is derived from an EMBL/GenBank/DDBJ whole genome shotgun (WGS) entry which is preliminary data.</text>
</comment>
<dbReference type="Proteomes" id="UP001597387">
    <property type="component" value="Unassembled WGS sequence"/>
</dbReference>
<dbReference type="PROSITE" id="PS00903">
    <property type="entry name" value="CYT_DCMP_DEAMINASES_1"/>
    <property type="match status" value="1"/>
</dbReference>
<evidence type="ECO:0000256" key="7">
    <source>
        <dbReference type="ARBA" id="ARBA00022723"/>
    </source>
</evidence>
<reference evidence="15" key="1">
    <citation type="journal article" date="2019" name="Int. J. Syst. Evol. Microbiol.">
        <title>The Global Catalogue of Microorganisms (GCM) 10K type strain sequencing project: providing services to taxonomists for standard genome sequencing and annotation.</title>
        <authorList>
            <consortium name="The Broad Institute Genomics Platform"/>
            <consortium name="The Broad Institute Genome Sequencing Center for Infectious Disease"/>
            <person name="Wu L."/>
            <person name="Ma J."/>
        </authorList>
    </citation>
    <scope>NUCLEOTIDE SEQUENCE [LARGE SCALE GENOMIC DNA]</scope>
    <source>
        <strain evidence="15">KCTC 42217</strain>
    </source>
</reference>
<keyword evidence="9 12" id="KW-0521">NADP</keyword>
<evidence type="ECO:0000313" key="14">
    <source>
        <dbReference type="EMBL" id="MFD2163605.1"/>
    </source>
</evidence>
<comment type="similarity">
    <text evidence="4 12">In the N-terminal section; belongs to the cytidine and deoxycytidylate deaminase family.</text>
</comment>
<evidence type="ECO:0000313" key="15">
    <source>
        <dbReference type="Proteomes" id="UP001597387"/>
    </source>
</evidence>
<name>A0ABW4ZNE6_9SPHI</name>
<dbReference type="InterPro" id="IPR004794">
    <property type="entry name" value="Eubact_RibD"/>
</dbReference>
<evidence type="ECO:0000256" key="3">
    <source>
        <dbReference type="ARBA" id="ARBA00004910"/>
    </source>
</evidence>
<dbReference type="InterPro" id="IPR016192">
    <property type="entry name" value="APOBEC/CMP_deaminase_Zn-bd"/>
</dbReference>
<dbReference type="GO" id="GO:0008835">
    <property type="term" value="F:diaminohydroxyphosphoribosylaminopyrimidine deaminase activity"/>
    <property type="evidence" value="ECO:0007669"/>
    <property type="project" value="UniProtKB-EC"/>
</dbReference>
<evidence type="ECO:0000256" key="9">
    <source>
        <dbReference type="ARBA" id="ARBA00022857"/>
    </source>
</evidence>
<evidence type="ECO:0000256" key="4">
    <source>
        <dbReference type="ARBA" id="ARBA00005259"/>
    </source>
</evidence>
<dbReference type="Pfam" id="PF00383">
    <property type="entry name" value="dCMP_cyt_deam_1"/>
    <property type="match status" value="1"/>
</dbReference>
<dbReference type="SUPFAM" id="SSF53927">
    <property type="entry name" value="Cytidine deaminase-like"/>
    <property type="match status" value="1"/>
</dbReference>
<dbReference type="PANTHER" id="PTHR38011">
    <property type="entry name" value="DIHYDROFOLATE REDUCTASE FAMILY PROTEIN (AFU_ORTHOLOGUE AFUA_8G06820)"/>
    <property type="match status" value="1"/>
</dbReference>
<dbReference type="InterPro" id="IPR016193">
    <property type="entry name" value="Cytidine_deaminase-like"/>
</dbReference>
<dbReference type="InterPro" id="IPR024072">
    <property type="entry name" value="DHFR-like_dom_sf"/>
</dbReference>
<evidence type="ECO:0000256" key="2">
    <source>
        <dbReference type="ARBA" id="ARBA00004882"/>
    </source>
</evidence>
<dbReference type="Pfam" id="PF01872">
    <property type="entry name" value="RibD_C"/>
    <property type="match status" value="1"/>
</dbReference>
<accession>A0ABW4ZNE6</accession>
<keyword evidence="10 12" id="KW-0560">Oxidoreductase</keyword>
<evidence type="ECO:0000256" key="8">
    <source>
        <dbReference type="ARBA" id="ARBA00022833"/>
    </source>
</evidence>
<protein>
    <recommendedName>
        <fullName evidence="12">Riboflavin biosynthesis protein RibD</fullName>
    </recommendedName>
    <domain>
        <recommendedName>
            <fullName evidence="12">Diaminohydroxyphosphoribosylaminopyrimidine deaminase</fullName>
            <shortName evidence="12">DRAP deaminase</shortName>
            <ecNumber evidence="12">3.5.4.26</ecNumber>
        </recommendedName>
        <alternativeName>
            <fullName evidence="12">Riboflavin-specific deaminase</fullName>
        </alternativeName>
    </domain>
    <domain>
        <recommendedName>
            <fullName evidence="12">5-amino-6-(5-phosphoribosylamino)uracil reductase</fullName>
            <ecNumber evidence="12">1.1.1.193</ecNumber>
        </recommendedName>
        <alternativeName>
            <fullName evidence="12">HTP reductase</fullName>
        </alternativeName>
    </domain>
</protein>
<proteinExistence type="inferred from homology"/>
<dbReference type="PIRSF" id="PIRSF006769">
    <property type="entry name" value="RibD"/>
    <property type="match status" value="1"/>
</dbReference>
<dbReference type="PANTHER" id="PTHR38011:SF7">
    <property type="entry name" value="2,5-DIAMINO-6-RIBOSYLAMINO-4(3H)-PYRIMIDINONE 5'-PHOSPHATE REDUCTASE"/>
    <property type="match status" value="1"/>
</dbReference>
<dbReference type="SUPFAM" id="SSF53597">
    <property type="entry name" value="Dihydrofolate reductase-like"/>
    <property type="match status" value="1"/>
</dbReference>
<dbReference type="EMBL" id="JBHUHZ010000002">
    <property type="protein sequence ID" value="MFD2163605.1"/>
    <property type="molecule type" value="Genomic_DNA"/>
</dbReference>
<comment type="catalytic activity">
    <reaction evidence="12">
        <text>2,5-diamino-6-hydroxy-4-(5-phosphoribosylamino)-pyrimidine + H2O + H(+) = 5-amino-6-(5-phospho-D-ribosylamino)uracil + NH4(+)</text>
        <dbReference type="Rhea" id="RHEA:21868"/>
        <dbReference type="ChEBI" id="CHEBI:15377"/>
        <dbReference type="ChEBI" id="CHEBI:15378"/>
        <dbReference type="ChEBI" id="CHEBI:28938"/>
        <dbReference type="ChEBI" id="CHEBI:58453"/>
        <dbReference type="ChEBI" id="CHEBI:58614"/>
        <dbReference type="EC" id="3.5.4.26"/>
    </reaction>
</comment>
<dbReference type="Gene3D" id="3.40.140.10">
    <property type="entry name" value="Cytidine Deaminase, domain 2"/>
    <property type="match status" value="1"/>
</dbReference>
<keyword evidence="6 12" id="KW-0686">Riboflavin biosynthesis</keyword>
<keyword evidence="12 14" id="KW-0378">Hydrolase</keyword>
<keyword evidence="15" id="KW-1185">Reference proteome</keyword>
<dbReference type="NCBIfam" id="TIGR00326">
    <property type="entry name" value="eubact_ribD"/>
    <property type="match status" value="1"/>
</dbReference>
<feature type="domain" description="CMP/dCMP-type deaminase" evidence="13">
    <location>
        <begin position="2"/>
        <end position="123"/>
    </location>
</feature>
<keyword evidence="8 12" id="KW-0862">Zinc</keyword>
<dbReference type="RefSeq" id="WP_255900604.1">
    <property type="nucleotide sequence ID" value="NZ_JAFMZO010000002.1"/>
</dbReference>
<dbReference type="InterPro" id="IPR050765">
    <property type="entry name" value="Riboflavin_Biosynth_HTPR"/>
</dbReference>
<dbReference type="InterPro" id="IPR002734">
    <property type="entry name" value="RibDG_C"/>
</dbReference>
<gene>
    <name evidence="14" type="primary">ribD</name>
    <name evidence="14" type="ORF">ACFSJU_14440</name>
</gene>
<comment type="function">
    <text evidence="1 12">Converts 2,5-diamino-6-(ribosylamino)-4(3h)-pyrimidinone 5'-phosphate into 5-amino-6-(ribosylamino)-2,4(1h,3h)-pyrimidinedione 5'-phosphate.</text>
</comment>